<protein>
    <recommendedName>
        <fullName evidence="4">MULE transposase domain-containing protein</fullName>
    </recommendedName>
</protein>
<keyword evidence="3" id="KW-1185">Reference proteome</keyword>
<evidence type="ECO:0000313" key="2">
    <source>
        <dbReference type="EMBL" id="CDH60959.1"/>
    </source>
</evidence>
<gene>
    <name evidence="2" type="ORF">LCOR_11734.1</name>
</gene>
<feature type="region of interest" description="Disordered" evidence="1">
    <location>
        <begin position="23"/>
        <end position="46"/>
    </location>
</feature>
<accession>A0A068SF94</accession>
<dbReference type="EMBL" id="CBTN010000118">
    <property type="protein sequence ID" value="CDH60959.1"/>
    <property type="molecule type" value="Genomic_DNA"/>
</dbReference>
<name>A0A068SF94_9FUNG</name>
<feature type="compositionally biased region" description="Basic and acidic residues" evidence="1">
    <location>
        <begin position="34"/>
        <end position="46"/>
    </location>
</feature>
<dbReference type="AlphaFoldDB" id="A0A068SF94"/>
<evidence type="ECO:0000313" key="3">
    <source>
        <dbReference type="Proteomes" id="UP000027586"/>
    </source>
</evidence>
<dbReference type="VEuPathDB" id="FungiDB:LCOR_11734.1"/>
<sequence>MPKAVMINNALFDKWSTKKEQFLDQDEDGVEATSSKRDGNTHDKKSLEDIGDLPSYKKDIPPLQILHNNQYQYPRLNLACHKGYFAYYNALDDSKFALCVSTTWQQTFFAQADGVCLDATHDVTGKKFIMYTIVTQHEDIWRGFPIAYLVTDSQASSPLTSWLRILCQKGVESTISNHRLQFDGGQSLATCLGKSNQDQVLCLEQQHILDQVFNRCRDKRVAETCKRPDEGERKVAERALGLSPETSSPWGRQHEHHMLTLGTAN</sequence>
<dbReference type="OrthoDB" id="2284467at2759"/>
<feature type="compositionally biased region" description="Basic and acidic residues" evidence="1">
    <location>
        <begin position="226"/>
        <end position="237"/>
    </location>
</feature>
<organism evidence="2 3">
    <name type="scientific">Lichtheimia corymbifera JMRC:FSU:9682</name>
    <dbReference type="NCBI Taxonomy" id="1263082"/>
    <lineage>
        <taxon>Eukaryota</taxon>
        <taxon>Fungi</taxon>
        <taxon>Fungi incertae sedis</taxon>
        <taxon>Mucoromycota</taxon>
        <taxon>Mucoromycotina</taxon>
        <taxon>Mucoromycetes</taxon>
        <taxon>Mucorales</taxon>
        <taxon>Lichtheimiaceae</taxon>
        <taxon>Lichtheimia</taxon>
    </lineage>
</organism>
<dbReference type="Proteomes" id="UP000027586">
    <property type="component" value="Unassembled WGS sequence"/>
</dbReference>
<comment type="caution">
    <text evidence="2">The sequence shown here is derived from an EMBL/GenBank/DDBJ whole genome shotgun (WGS) entry which is preliminary data.</text>
</comment>
<proteinExistence type="predicted"/>
<reference evidence="2" key="1">
    <citation type="submission" date="2013-08" db="EMBL/GenBank/DDBJ databases">
        <title>Gene expansion shapes genome architecture in the human pathogen Lichtheimia corymbifera: an evolutionary genomics analysis in the ancient terrestrial Mucorales (Mucoromycotina).</title>
        <authorList>
            <person name="Schwartze V.U."/>
            <person name="Winter S."/>
            <person name="Shelest E."/>
            <person name="Marcet-Houben M."/>
            <person name="Horn F."/>
            <person name="Wehner S."/>
            <person name="Hoffmann K."/>
            <person name="Riege K."/>
            <person name="Sammeth M."/>
            <person name="Nowrousian M."/>
            <person name="Valiante V."/>
            <person name="Linde J."/>
            <person name="Jacobsen I.D."/>
            <person name="Marz M."/>
            <person name="Brakhage A.A."/>
            <person name="Gabaldon T."/>
            <person name="Bocker S."/>
            <person name="Voigt K."/>
        </authorList>
    </citation>
    <scope>NUCLEOTIDE SEQUENCE [LARGE SCALE GENOMIC DNA]</scope>
    <source>
        <strain evidence="2">FSU 9682</strain>
    </source>
</reference>
<evidence type="ECO:0008006" key="4">
    <source>
        <dbReference type="Google" id="ProtNLM"/>
    </source>
</evidence>
<feature type="region of interest" description="Disordered" evidence="1">
    <location>
        <begin position="226"/>
        <end position="265"/>
    </location>
</feature>
<evidence type="ECO:0000256" key="1">
    <source>
        <dbReference type="SAM" id="MobiDB-lite"/>
    </source>
</evidence>